<evidence type="ECO:0000256" key="7">
    <source>
        <dbReference type="ARBA" id="ARBA00023049"/>
    </source>
</evidence>
<comment type="similarity">
    <text evidence="2">Belongs to the peptidase M13 family.</text>
</comment>
<evidence type="ECO:0000313" key="11">
    <source>
        <dbReference type="Proteomes" id="UP000677054"/>
    </source>
</evidence>
<keyword evidence="6" id="KW-0862">Zinc</keyword>
<dbReference type="EMBL" id="CAJPEV010003903">
    <property type="protein sequence ID" value="CAG0900783.1"/>
    <property type="molecule type" value="Genomic_DNA"/>
</dbReference>
<protein>
    <recommendedName>
        <fullName evidence="12">Peptidase M13 N-terminal domain-containing protein</fullName>
    </recommendedName>
</protein>
<dbReference type="EMBL" id="LR903420">
    <property type="protein sequence ID" value="CAD7251879.1"/>
    <property type="molecule type" value="Genomic_DNA"/>
</dbReference>
<dbReference type="GO" id="GO:0005886">
    <property type="term" value="C:plasma membrane"/>
    <property type="evidence" value="ECO:0007669"/>
    <property type="project" value="TreeGrafter"/>
</dbReference>
<keyword evidence="4" id="KW-0479">Metal-binding</keyword>
<dbReference type="Proteomes" id="UP000677054">
    <property type="component" value="Unassembled WGS sequence"/>
</dbReference>
<dbReference type="GO" id="GO:0016485">
    <property type="term" value="P:protein processing"/>
    <property type="evidence" value="ECO:0007669"/>
    <property type="project" value="TreeGrafter"/>
</dbReference>
<dbReference type="InterPro" id="IPR008753">
    <property type="entry name" value="Peptidase_M13_N"/>
</dbReference>
<dbReference type="InterPro" id="IPR024079">
    <property type="entry name" value="MetalloPept_cat_dom_sf"/>
</dbReference>
<dbReference type="PROSITE" id="PS51885">
    <property type="entry name" value="NEPRILYSIN"/>
    <property type="match status" value="1"/>
</dbReference>
<evidence type="ECO:0000256" key="5">
    <source>
        <dbReference type="ARBA" id="ARBA00022801"/>
    </source>
</evidence>
<keyword evidence="7" id="KW-0482">Metalloprotease</keyword>
<evidence type="ECO:0000256" key="1">
    <source>
        <dbReference type="ARBA" id="ARBA00001947"/>
    </source>
</evidence>
<dbReference type="PANTHER" id="PTHR11733:SF237">
    <property type="entry name" value="NEPRILYSIN-LIKE 4"/>
    <property type="match status" value="1"/>
</dbReference>
<feature type="domain" description="Peptidase M13 C-terminal" evidence="8">
    <location>
        <begin position="143"/>
        <end position="194"/>
    </location>
</feature>
<dbReference type="SUPFAM" id="SSF55486">
    <property type="entry name" value="Metalloproteases ('zincins'), catalytic domain"/>
    <property type="match status" value="1"/>
</dbReference>
<proteinExistence type="inferred from homology"/>
<evidence type="ECO:0000256" key="4">
    <source>
        <dbReference type="ARBA" id="ARBA00022723"/>
    </source>
</evidence>
<keyword evidence="11" id="KW-1185">Reference proteome</keyword>
<comment type="cofactor">
    <cofactor evidence="1">
        <name>Zn(2+)</name>
        <dbReference type="ChEBI" id="CHEBI:29105"/>
    </cofactor>
</comment>
<dbReference type="Gene3D" id="3.40.390.10">
    <property type="entry name" value="Collagenase (Catalytic Domain)"/>
    <property type="match status" value="1"/>
</dbReference>
<reference evidence="10" key="1">
    <citation type="submission" date="2020-11" db="EMBL/GenBank/DDBJ databases">
        <authorList>
            <person name="Tran Van P."/>
        </authorList>
    </citation>
    <scope>NUCLEOTIDE SEQUENCE</scope>
</reference>
<evidence type="ECO:0000259" key="9">
    <source>
        <dbReference type="Pfam" id="PF05649"/>
    </source>
</evidence>
<dbReference type="AlphaFoldDB" id="A0A7R9AD50"/>
<keyword evidence="3" id="KW-0645">Protease</keyword>
<feature type="domain" description="Peptidase M13 N-terminal" evidence="9">
    <location>
        <begin position="34"/>
        <end position="79"/>
    </location>
</feature>
<name>A0A7R9AD50_9CRUS</name>
<dbReference type="GO" id="GO:0046872">
    <property type="term" value="F:metal ion binding"/>
    <property type="evidence" value="ECO:0007669"/>
    <property type="project" value="UniProtKB-KW"/>
</dbReference>
<keyword evidence="5" id="KW-0378">Hydrolase</keyword>
<dbReference type="GO" id="GO:0004222">
    <property type="term" value="F:metalloendopeptidase activity"/>
    <property type="evidence" value="ECO:0007669"/>
    <property type="project" value="InterPro"/>
</dbReference>
<dbReference type="OrthoDB" id="6363500at2759"/>
<organism evidence="10">
    <name type="scientific">Darwinula stevensoni</name>
    <dbReference type="NCBI Taxonomy" id="69355"/>
    <lineage>
        <taxon>Eukaryota</taxon>
        <taxon>Metazoa</taxon>
        <taxon>Ecdysozoa</taxon>
        <taxon>Arthropoda</taxon>
        <taxon>Crustacea</taxon>
        <taxon>Oligostraca</taxon>
        <taxon>Ostracoda</taxon>
        <taxon>Podocopa</taxon>
        <taxon>Podocopida</taxon>
        <taxon>Darwinulocopina</taxon>
        <taxon>Darwinuloidea</taxon>
        <taxon>Darwinulidae</taxon>
        <taxon>Darwinula</taxon>
    </lineage>
</organism>
<dbReference type="PANTHER" id="PTHR11733">
    <property type="entry name" value="ZINC METALLOPROTEASE FAMILY M13 NEPRILYSIN-RELATED"/>
    <property type="match status" value="1"/>
</dbReference>
<dbReference type="PRINTS" id="PR00786">
    <property type="entry name" value="NEPRILYSIN"/>
</dbReference>
<sequence length="196" mass="22206">MFCSSFGHRHRQLADLPMALRVQHQRPILVVADTSVEEMVVFLKESFSELLEENTWMDNVTKERAKEKVDGMMNLVAYPDWLLSAGEPNETALEEYYGRVVVRDGRHYENVRNFLTENVIQDLERMGKGVDRHRWITTPSVVNAFYAPTLNSIVFPAGFLQPPFYMLGDGLAALNYGAIGMVIGHEITHGFDDIGG</sequence>
<evidence type="ECO:0008006" key="12">
    <source>
        <dbReference type="Google" id="ProtNLM"/>
    </source>
</evidence>
<evidence type="ECO:0000256" key="2">
    <source>
        <dbReference type="ARBA" id="ARBA00007357"/>
    </source>
</evidence>
<dbReference type="Pfam" id="PF05649">
    <property type="entry name" value="Peptidase_M13_N"/>
    <property type="match status" value="1"/>
</dbReference>
<evidence type="ECO:0000256" key="6">
    <source>
        <dbReference type="ARBA" id="ARBA00022833"/>
    </source>
</evidence>
<evidence type="ECO:0000259" key="8">
    <source>
        <dbReference type="Pfam" id="PF01431"/>
    </source>
</evidence>
<evidence type="ECO:0000313" key="10">
    <source>
        <dbReference type="EMBL" id="CAD7251879.1"/>
    </source>
</evidence>
<accession>A0A7R9AD50</accession>
<dbReference type="InterPro" id="IPR000718">
    <property type="entry name" value="Peptidase_M13"/>
</dbReference>
<evidence type="ECO:0000256" key="3">
    <source>
        <dbReference type="ARBA" id="ARBA00022670"/>
    </source>
</evidence>
<dbReference type="InterPro" id="IPR018497">
    <property type="entry name" value="Peptidase_M13_C"/>
</dbReference>
<dbReference type="Pfam" id="PF01431">
    <property type="entry name" value="Peptidase_M13"/>
    <property type="match status" value="1"/>
</dbReference>
<gene>
    <name evidence="10" type="ORF">DSTB1V02_LOCUS11641</name>
</gene>